<dbReference type="eggNOG" id="COG1141">
    <property type="taxonomic scope" value="Bacteria"/>
</dbReference>
<accession>G8WZ41</accession>
<protein>
    <recommendedName>
        <fullName evidence="2">4Fe-4S ferredoxin-type domain-containing protein</fullName>
    </recommendedName>
</protein>
<dbReference type="PROSITE" id="PS51379">
    <property type="entry name" value="4FE4S_FER_2"/>
    <property type="match status" value="1"/>
</dbReference>
<sequence>MTAGRWRVEVDTAVCVGSGMCAGHAPHVFALDPTRRSHPLTPPHRPRPRRPDRRRTLPGGSDPAHPGGDGRAGFPSGGVAGAAPPGAVAAVPWGGAAPPVGPPACRGRRRAVLWWLGTSCCGPPPASGGSAPPVGPPACRGRRRTGRLRCGAGCGEAARGGGGRAVVRPERVGVRAVDGPGGPGL</sequence>
<feature type="compositionally biased region" description="Gly residues" evidence="1">
    <location>
        <begin position="67"/>
        <end position="80"/>
    </location>
</feature>
<feature type="compositionally biased region" description="Basic residues" evidence="1">
    <location>
        <begin position="44"/>
        <end position="53"/>
    </location>
</feature>
<dbReference type="InterPro" id="IPR017896">
    <property type="entry name" value="4Fe4S_Fe-S-bd"/>
</dbReference>
<dbReference type="Gene3D" id="3.30.70.20">
    <property type="match status" value="1"/>
</dbReference>
<gene>
    <name evidence="3" type="ordered locus">SCATT_14200</name>
</gene>
<dbReference type="HOGENOM" id="CLU_1460466_0_0_11"/>
<evidence type="ECO:0000313" key="3">
    <source>
        <dbReference type="EMBL" id="AEW93791.1"/>
    </source>
</evidence>
<dbReference type="STRING" id="1003195.SCATT_14200"/>
<dbReference type="PATRIC" id="fig|1003195.29.peg.1425"/>
<dbReference type="EMBL" id="CP003219">
    <property type="protein sequence ID" value="AEW93791.1"/>
    <property type="molecule type" value="Genomic_DNA"/>
</dbReference>
<evidence type="ECO:0000259" key="2">
    <source>
        <dbReference type="PROSITE" id="PS51379"/>
    </source>
</evidence>
<dbReference type="KEGG" id="scy:SCATT_14200"/>
<proteinExistence type="predicted"/>
<reference evidence="4" key="1">
    <citation type="submission" date="2011-12" db="EMBL/GenBank/DDBJ databases">
        <title>Complete genome sequence of Streptomyces cattleya strain DSM 46488.</title>
        <authorList>
            <person name="Ou H.-Y."/>
            <person name="Li P."/>
            <person name="Zhao C."/>
            <person name="O'Hagan D."/>
            <person name="Deng Z."/>
        </authorList>
    </citation>
    <scope>NUCLEOTIDE SEQUENCE [LARGE SCALE GENOMIC DNA]</scope>
    <source>
        <strain evidence="4">ATCC 35852 / DSM 46488 / JCM 4925 / NBRC 14057 / NRRL 8057</strain>
    </source>
</reference>
<dbReference type="AlphaFoldDB" id="G8WZ41"/>
<evidence type="ECO:0000256" key="1">
    <source>
        <dbReference type="SAM" id="MobiDB-lite"/>
    </source>
</evidence>
<evidence type="ECO:0000313" key="4">
    <source>
        <dbReference type="Proteomes" id="UP000007842"/>
    </source>
</evidence>
<organism evidence="3 4">
    <name type="scientific">Streptantibioticus cattleyicolor (strain ATCC 35852 / DSM 46488 / JCM 4925 / NBRC 14057 / NRRL 8057)</name>
    <name type="common">Streptomyces cattleya</name>
    <dbReference type="NCBI Taxonomy" id="1003195"/>
    <lineage>
        <taxon>Bacteria</taxon>
        <taxon>Bacillati</taxon>
        <taxon>Actinomycetota</taxon>
        <taxon>Actinomycetes</taxon>
        <taxon>Kitasatosporales</taxon>
        <taxon>Streptomycetaceae</taxon>
        <taxon>Streptantibioticus</taxon>
    </lineage>
</organism>
<feature type="region of interest" description="Disordered" evidence="1">
    <location>
        <begin position="32"/>
        <end position="80"/>
    </location>
</feature>
<feature type="domain" description="4Fe-4S ferredoxin-type" evidence="2">
    <location>
        <begin position="6"/>
        <end position="36"/>
    </location>
</feature>
<keyword evidence="4" id="KW-1185">Reference proteome</keyword>
<name>G8WZ41_STREN</name>
<dbReference type="Proteomes" id="UP000007842">
    <property type="component" value="Chromosome"/>
</dbReference>